<evidence type="ECO:0000256" key="8">
    <source>
        <dbReference type="ARBA" id="ARBA00023170"/>
    </source>
</evidence>
<accession>F4WVF8</accession>
<feature type="compositionally biased region" description="Low complexity" evidence="10">
    <location>
        <begin position="39"/>
        <end position="54"/>
    </location>
</feature>
<evidence type="ECO:0000259" key="11">
    <source>
        <dbReference type="Pfam" id="PF00105"/>
    </source>
</evidence>
<dbReference type="STRING" id="103372.F4WVF8"/>
<keyword evidence="9" id="KW-0539">Nucleus</keyword>
<evidence type="ECO:0000256" key="1">
    <source>
        <dbReference type="ARBA" id="ARBA00004123"/>
    </source>
</evidence>
<evidence type="ECO:0000256" key="4">
    <source>
        <dbReference type="ARBA" id="ARBA00022833"/>
    </source>
</evidence>
<keyword evidence="7" id="KW-0804">Transcription</keyword>
<keyword evidence="4" id="KW-0862">Zinc</keyword>
<evidence type="ECO:0000256" key="10">
    <source>
        <dbReference type="SAM" id="MobiDB-lite"/>
    </source>
</evidence>
<dbReference type="AlphaFoldDB" id="F4WVF8"/>
<evidence type="ECO:0000256" key="2">
    <source>
        <dbReference type="ARBA" id="ARBA00022723"/>
    </source>
</evidence>
<dbReference type="Pfam" id="PF00105">
    <property type="entry name" value="zf-C4"/>
    <property type="match status" value="1"/>
</dbReference>
<keyword evidence="13" id="KW-1185">Reference proteome</keyword>
<evidence type="ECO:0000256" key="6">
    <source>
        <dbReference type="ARBA" id="ARBA00023125"/>
    </source>
</evidence>
<evidence type="ECO:0000313" key="12">
    <source>
        <dbReference type="EMBL" id="EGI61779.1"/>
    </source>
</evidence>
<evidence type="ECO:0000256" key="5">
    <source>
        <dbReference type="ARBA" id="ARBA00023015"/>
    </source>
</evidence>
<evidence type="ECO:0000256" key="3">
    <source>
        <dbReference type="ARBA" id="ARBA00022771"/>
    </source>
</evidence>
<feature type="region of interest" description="Disordered" evidence="10">
    <location>
        <begin position="1"/>
        <end position="57"/>
    </location>
</feature>
<dbReference type="Gene3D" id="3.30.50.10">
    <property type="entry name" value="Erythroid Transcription Factor GATA-1, subunit A"/>
    <property type="match status" value="1"/>
</dbReference>
<dbReference type="InParanoid" id="F4WVF8"/>
<organism evidence="13">
    <name type="scientific">Acromyrmex echinatior</name>
    <name type="common">Panamanian leafcutter ant</name>
    <name type="synonym">Acromyrmex octospinosus echinatior</name>
    <dbReference type="NCBI Taxonomy" id="103372"/>
    <lineage>
        <taxon>Eukaryota</taxon>
        <taxon>Metazoa</taxon>
        <taxon>Ecdysozoa</taxon>
        <taxon>Arthropoda</taxon>
        <taxon>Hexapoda</taxon>
        <taxon>Insecta</taxon>
        <taxon>Pterygota</taxon>
        <taxon>Neoptera</taxon>
        <taxon>Endopterygota</taxon>
        <taxon>Hymenoptera</taxon>
        <taxon>Apocrita</taxon>
        <taxon>Aculeata</taxon>
        <taxon>Formicoidea</taxon>
        <taxon>Formicidae</taxon>
        <taxon>Myrmicinae</taxon>
        <taxon>Acromyrmex</taxon>
    </lineage>
</organism>
<dbReference type="GO" id="GO:0003700">
    <property type="term" value="F:DNA-binding transcription factor activity"/>
    <property type="evidence" value="ECO:0007669"/>
    <property type="project" value="InterPro"/>
</dbReference>
<protein>
    <submittedName>
        <fullName evidence="12">Nuclear receptor subfamily 2 group F member 1-A</fullName>
    </submittedName>
</protein>
<gene>
    <name evidence="12" type="ORF">G5I_09896</name>
</gene>
<evidence type="ECO:0000313" key="13">
    <source>
        <dbReference type="Proteomes" id="UP000007755"/>
    </source>
</evidence>
<sequence length="284" mass="31157">MPPAHLTPSATPEDITCLVPAGSVLTSRDPLPPSTTPGSQANSSQSGSSQTDKSPNIECVVCGDKSSGKHYGQFTCEDVKARGTEAGRWKGGKETAKYPELMRGRKRPLRMIEEGSEQDGENLFDTWKNPELIVGMGEAVGQLKHVGASLDSITAACACDNCFRVQCIVANVFQGGFLGIMWMNTPARRGGILGKISGVVLAVGKTGRRSTDQMFLWDHAHFEQYIMMSEFHMDPNPFPPLYVLVNYKAKLFRYNYVDNGECNGNGMNEDDFSKTIKDNCRMEN</sequence>
<dbReference type="GO" id="GO:0043565">
    <property type="term" value="F:sequence-specific DNA binding"/>
    <property type="evidence" value="ECO:0007669"/>
    <property type="project" value="InterPro"/>
</dbReference>
<keyword evidence="5" id="KW-0805">Transcription regulation</keyword>
<dbReference type="GO" id="GO:0005634">
    <property type="term" value="C:nucleus"/>
    <property type="evidence" value="ECO:0007669"/>
    <property type="project" value="UniProtKB-SubCell"/>
</dbReference>
<evidence type="ECO:0000256" key="9">
    <source>
        <dbReference type="ARBA" id="ARBA00023242"/>
    </source>
</evidence>
<dbReference type="Proteomes" id="UP000007755">
    <property type="component" value="Unassembled WGS sequence"/>
</dbReference>
<dbReference type="OrthoDB" id="5873264at2759"/>
<evidence type="ECO:0000256" key="7">
    <source>
        <dbReference type="ARBA" id="ARBA00023163"/>
    </source>
</evidence>
<dbReference type="InterPro" id="IPR013088">
    <property type="entry name" value="Znf_NHR/GATA"/>
</dbReference>
<dbReference type="InterPro" id="IPR001628">
    <property type="entry name" value="Znf_hrmn_rcpt"/>
</dbReference>
<keyword evidence="8 12" id="KW-0675">Receptor</keyword>
<keyword evidence="3" id="KW-0863">Zinc-finger</keyword>
<name>F4WVF8_ACREC</name>
<proteinExistence type="predicted"/>
<keyword evidence="6" id="KW-0238">DNA-binding</keyword>
<reference evidence="12" key="1">
    <citation type="submission" date="2011-02" db="EMBL/GenBank/DDBJ databases">
        <title>The genome of the leaf-cutting ant Acromyrmex echinatior suggests key adaptations to social evolution and fungus farming.</title>
        <authorList>
            <person name="Nygaard S."/>
            <person name="Zhang G."/>
        </authorList>
    </citation>
    <scope>NUCLEOTIDE SEQUENCE</scope>
</reference>
<feature type="domain" description="Nuclear receptor" evidence="11">
    <location>
        <begin position="58"/>
        <end position="81"/>
    </location>
</feature>
<keyword evidence="2" id="KW-0479">Metal-binding</keyword>
<comment type="subcellular location">
    <subcellularLocation>
        <location evidence="1">Nucleus</location>
    </subcellularLocation>
</comment>
<dbReference type="EMBL" id="GL888387">
    <property type="protein sequence ID" value="EGI61779.1"/>
    <property type="molecule type" value="Genomic_DNA"/>
</dbReference>
<dbReference type="GO" id="GO:0008270">
    <property type="term" value="F:zinc ion binding"/>
    <property type="evidence" value="ECO:0007669"/>
    <property type="project" value="UniProtKB-KW"/>
</dbReference>